<dbReference type="Proteomes" id="UP001732700">
    <property type="component" value="Chromosome 6A"/>
</dbReference>
<proteinExistence type="predicted"/>
<protein>
    <submittedName>
        <fullName evidence="1">Uncharacterized protein</fullName>
    </submittedName>
</protein>
<sequence length="501" mass="52943">MPFAGVVTSSALLLLLIFLLAEGRPVNGLVPANTGSGVIVGKNVTGAALMCYRKSVVHGEVGLAKTVIKKAPLAARFDAATLLRGAARLAARFDAATLLRGAARLAARFDAATLLRVAARLAARFDAATLLLGPVLPNGAGSAPSPPMRPERCAPPLMPGAGSNFASAASASAEDTKGLNWRAKAWCGWVVVVALVIAVFVVRPETFLVSRRVDPMSTDGDGTINGDDAGERFYCAICMETVPGRLKFIVAPCGHAFCSSCVAQYVAAKLGENSARVECPDPRCGGVGAVDPESCRGILSRDLLDKWGLLLCESALGAKKVYCPYRECSAPLLTDGGAAAAAIMEAECPHCHRLFCARCAVPWHAGIGVLGVPAARAGRARAGGPAAQAARRPAAVAAVPQVPHVRGEIGRLQLHQMQVWTQFLLQMCIRGVRGNPLLQKVQALARFAWLWIEISCEYYGRKLKVAEHTRNTALYKITNTLACCWSHTNTNTRTDITPTST</sequence>
<keyword evidence="2" id="KW-1185">Reference proteome</keyword>
<reference evidence="1" key="1">
    <citation type="submission" date="2021-05" db="EMBL/GenBank/DDBJ databases">
        <authorList>
            <person name="Scholz U."/>
            <person name="Mascher M."/>
            <person name="Fiebig A."/>
        </authorList>
    </citation>
    <scope>NUCLEOTIDE SEQUENCE [LARGE SCALE GENOMIC DNA]</scope>
</reference>
<accession>A0ACD5YXI1</accession>
<organism evidence="1 2">
    <name type="scientific">Avena sativa</name>
    <name type="common">Oat</name>
    <dbReference type="NCBI Taxonomy" id="4498"/>
    <lineage>
        <taxon>Eukaryota</taxon>
        <taxon>Viridiplantae</taxon>
        <taxon>Streptophyta</taxon>
        <taxon>Embryophyta</taxon>
        <taxon>Tracheophyta</taxon>
        <taxon>Spermatophyta</taxon>
        <taxon>Magnoliopsida</taxon>
        <taxon>Liliopsida</taxon>
        <taxon>Poales</taxon>
        <taxon>Poaceae</taxon>
        <taxon>BOP clade</taxon>
        <taxon>Pooideae</taxon>
        <taxon>Poodae</taxon>
        <taxon>Poeae</taxon>
        <taxon>Poeae Chloroplast Group 1 (Aveneae type)</taxon>
        <taxon>Aveninae</taxon>
        <taxon>Avena</taxon>
    </lineage>
</organism>
<name>A0ACD5YXI1_AVESA</name>
<evidence type="ECO:0000313" key="2">
    <source>
        <dbReference type="Proteomes" id="UP001732700"/>
    </source>
</evidence>
<dbReference type="EnsemblPlants" id="AVESA.00010b.r2.6AG1055370.1">
    <property type="protein sequence ID" value="AVESA.00010b.r2.6AG1055370.1.CDS"/>
    <property type="gene ID" value="AVESA.00010b.r2.6AG1055370"/>
</dbReference>
<evidence type="ECO:0000313" key="1">
    <source>
        <dbReference type="EnsemblPlants" id="AVESA.00010b.r2.6AG1055370.1.CDS"/>
    </source>
</evidence>
<reference evidence="1" key="2">
    <citation type="submission" date="2025-09" db="UniProtKB">
        <authorList>
            <consortium name="EnsemblPlants"/>
        </authorList>
    </citation>
    <scope>IDENTIFICATION</scope>
</reference>